<dbReference type="EMBL" id="MN738876">
    <property type="protein sequence ID" value="QHT29269.1"/>
    <property type="molecule type" value="Genomic_DNA"/>
</dbReference>
<dbReference type="GO" id="GO:0097510">
    <property type="term" value="P:base-excision repair, AP site formation via deaminated base removal"/>
    <property type="evidence" value="ECO:0007669"/>
    <property type="project" value="TreeGrafter"/>
</dbReference>
<accession>A0A6C0ELU8</accession>
<dbReference type="InterPro" id="IPR002043">
    <property type="entry name" value="UDG_fam1"/>
</dbReference>
<dbReference type="SMART" id="SM00986">
    <property type="entry name" value="UDG"/>
    <property type="match status" value="1"/>
</dbReference>
<comment type="similarity">
    <text evidence="1">Belongs to the uracil-DNA glycosylase (UDG) superfamily. UNG family.</text>
</comment>
<dbReference type="InterPro" id="IPR018085">
    <property type="entry name" value="Ura-DNA_Glyclase_AS"/>
</dbReference>
<dbReference type="InterPro" id="IPR005122">
    <property type="entry name" value="Uracil-DNA_glycosylase-like"/>
</dbReference>
<organism evidence="6">
    <name type="scientific">viral metagenome</name>
    <dbReference type="NCBI Taxonomy" id="1070528"/>
    <lineage>
        <taxon>unclassified sequences</taxon>
        <taxon>metagenomes</taxon>
        <taxon>organismal metagenomes</taxon>
    </lineage>
</organism>
<reference evidence="6" key="1">
    <citation type="journal article" date="2020" name="Nature">
        <title>Giant virus diversity and host interactions through global metagenomics.</title>
        <authorList>
            <person name="Schulz F."/>
            <person name="Roux S."/>
            <person name="Paez-Espino D."/>
            <person name="Jungbluth S."/>
            <person name="Walsh D.A."/>
            <person name="Denef V.J."/>
            <person name="McMahon K.D."/>
            <person name="Konstantinidis K.T."/>
            <person name="Eloe-Fadrosh E.A."/>
            <person name="Kyrpides N.C."/>
            <person name="Woyke T."/>
        </authorList>
    </citation>
    <scope>NUCLEOTIDE SEQUENCE</scope>
    <source>
        <strain evidence="6">GVMAG-M-3300005589-24</strain>
    </source>
</reference>
<evidence type="ECO:0000256" key="3">
    <source>
        <dbReference type="ARBA" id="ARBA00022801"/>
    </source>
</evidence>
<keyword evidence="4" id="KW-0234">DNA repair</keyword>
<dbReference type="Gene3D" id="3.40.470.10">
    <property type="entry name" value="Uracil-DNA glycosylase-like domain"/>
    <property type="match status" value="1"/>
</dbReference>
<evidence type="ECO:0000313" key="6">
    <source>
        <dbReference type="EMBL" id="QHT29269.1"/>
    </source>
</evidence>
<sequence>MTESGYAPSKLEFIENEKWSWKDMDLWAFLAEGNYPRSWKSFFIEHSQDLYLISEQIKKEANGATIYPPINQVFRAFIPLEKIKVVILGQDPYHNGSAVGLCFSVKPGNDINPSLRSIYTELKKEGYTPKENGDLTHWNEQGCVMLNTALTVEKGCPEVHLAFWYEFIKEVIKYINLHCRNVAWLLMGAKALAFKPYVDSSHHQTFITSHPMPLSAYKGFRGYDAFIGSNVFRNINSFLKDKEKKPIEW</sequence>
<dbReference type="AlphaFoldDB" id="A0A6C0ELU8"/>
<dbReference type="PANTHER" id="PTHR11264">
    <property type="entry name" value="URACIL-DNA GLYCOSYLASE"/>
    <property type="match status" value="1"/>
</dbReference>
<dbReference type="PROSITE" id="PS00130">
    <property type="entry name" value="U_DNA_GLYCOSYLASE"/>
    <property type="match status" value="1"/>
</dbReference>
<dbReference type="Pfam" id="PF03167">
    <property type="entry name" value="UDG"/>
    <property type="match status" value="1"/>
</dbReference>
<dbReference type="SMART" id="SM00987">
    <property type="entry name" value="UreE_C"/>
    <property type="match status" value="1"/>
</dbReference>
<dbReference type="CDD" id="cd10027">
    <property type="entry name" value="UDG-F1-like"/>
    <property type="match status" value="1"/>
</dbReference>
<dbReference type="SUPFAM" id="SSF52141">
    <property type="entry name" value="Uracil-DNA glycosylase-like"/>
    <property type="match status" value="1"/>
</dbReference>
<protein>
    <recommendedName>
        <fullName evidence="5">Uracil-DNA glycosylase-like domain-containing protein</fullName>
    </recommendedName>
</protein>
<name>A0A6C0ELU8_9ZZZZ</name>
<evidence type="ECO:0000256" key="2">
    <source>
        <dbReference type="ARBA" id="ARBA00022763"/>
    </source>
</evidence>
<proteinExistence type="inferred from homology"/>
<keyword evidence="3" id="KW-0378">Hydrolase</keyword>
<dbReference type="NCBIfam" id="NF003592">
    <property type="entry name" value="PRK05254.1-5"/>
    <property type="match status" value="1"/>
</dbReference>
<feature type="domain" description="Uracil-DNA glycosylase-like" evidence="5">
    <location>
        <begin position="76"/>
        <end position="233"/>
    </location>
</feature>
<evidence type="ECO:0000256" key="4">
    <source>
        <dbReference type="ARBA" id="ARBA00023204"/>
    </source>
</evidence>
<dbReference type="PANTHER" id="PTHR11264:SF0">
    <property type="entry name" value="URACIL-DNA GLYCOSYLASE"/>
    <property type="match status" value="1"/>
</dbReference>
<dbReference type="InterPro" id="IPR036895">
    <property type="entry name" value="Uracil-DNA_glycosylase-like_sf"/>
</dbReference>
<evidence type="ECO:0000256" key="1">
    <source>
        <dbReference type="ARBA" id="ARBA00008184"/>
    </source>
</evidence>
<evidence type="ECO:0000259" key="5">
    <source>
        <dbReference type="SMART" id="SM00986"/>
    </source>
</evidence>
<keyword evidence="2" id="KW-0227">DNA damage</keyword>
<dbReference type="GO" id="GO:0004844">
    <property type="term" value="F:uracil DNA N-glycosylase activity"/>
    <property type="evidence" value="ECO:0007669"/>
    <property type="project" value="InterPro"/>
</dbReference>